<feature type="non-terminal residue" evidence="4">
    <location>
        <position position="53"/>
    </location>
</feature>
<evidence type="ECO:0000313" key="5">
    <source>
        <dbReference type="Proteomes" id="UP001529510"/>
    </source>
</evidence>
<dbReference type="SMART" id="SM00513">
    <property type="entry name" value="SAP"/>
    <property type="match status" value="1"/>
</dbReference>
<evidence type="ECO:0000256" key="1">
    <source>
        <dbReference type="ARBA" id="ARBA00022553"/>
    </source>
</evidence>
<dbReference type="AlphaFoldDB" id="A0ABD0P2R5"/>
<keyword evidence="1" id="KW-0597">Phosphoprotein</keyword>
<gene>
    <name evidence="4" type="ORF">M9458_036497</name>
</gene>
<name>A0ABD0P2R5_CIRMR</name>
<evidence type="ECO:0000259" key="3">
    <source>
        <dbReference type="PROSITE" id="PS50800"/>
    </source>
</evidence>
<dbReference type="EMBL" id="JAMKFB020000018">
    <property type="protein sequence ID" value="KAL0168275.1"/>
    <property type="molecule type" value="Genomic_DNA"/>
</dbReference>
<dbReference type="Proteomes" id="UP001529510">
    <property type="component" value="Unassembled WGS sequence"/>
</dbReference>
<dbReference type="InterPro" id="IPR036361">
    <property type="entry name" value="SAP_dom_sf"/>
</dbReference>
<sequence>MSLDVKKLKVNELKEELQKRGLDTKGLKVDLVERLQAALEAEKQPTCNDETEA</sequence>
<dbReference type="PANTHER" id="PTHR46551">
    <property type="entry name" value="SAP DOMAIN-CONTAINING RIBONUCLEOPROTEIN"/>
    <property type="match status" value="1"/>
</dbReference>
<dbReference type="Pfam" id="PF02037">
    <property type="entry name" value="SAP"/>
    <property type="match status" value="1"/>
</dbReference>
<dbReference type="InterPro" id="IPR003034">
    <property type="entry name" value="SAP_dom"/>
</dbReference>
<proteinExistence type="inferred from homology"/>
<dbReference type="Gene3D" id="1.10.720.30">
    <property type="entry name" value="SAP domain"/>
    <property type="match status" value="1"/>
</dbReference>
<comment type="similarity">
    <text evidence="2">Belongs to the SAP domain-containing ribonucleoprotein family.</text>
</comment>
<evidence type="ECO:0000313" key="4">
    <source>
        <dbReference type="EMBL" id="KAL0168275.1"/>
    </source>
</evidence>
<comment type="caution">
    <text evidence="4">The sequence shown here is derived from an EMBL/GenBank/DDBJ whole genome shotgun (WGS) entry which is preliminary data.</text>
</comment>
<dbReference type="PROSITE" id="PS50800">
    <property type="entry name" value="SAP"/>
    <property type="match status" value="1"/>
</dbReference>
<keyword evidence="5" id="KW-1185">Reference proteome</keyword>
<reference evidence="4 5" key="1">
    <citation type="submission" date="2024-05" db="EMBL/GenBank/DDBJ databases">
        <title>Genome sequencing and assembly of Indian major carp, Cirrhinus mrigala (Hamilton, 1822).</title>
        <authorList>
            <person name="Mohindra V."/>
            <person name="Chowdhury L.M."/>
            <person name="Lal K."/>
            <person name="Jena J.K."/>
        </authorList>
    </citation>
    <scope>NUCLEOTIDE SEQUENCE [LARGE SCALE GENOMIC DNA]</scope>
    <source>
        <strain evidence="4">CM1030</strain>
        <tissue evidence="4">Blood</tissue>
    </source>
</reference>
<accession>A0ABD0P2R5</accession>
<dbReference type="SUPFAM" id="SSF68906">
    <property type="entry name" value="SAP domain"/>
    <property type="match status" value="1"/>
</dbReference>
<dbReference type="PANTHER" id="PTHR46551:SF1">
    <property type="entry name" value="SAP DOMAIN-CONTAINING RIBONUCLEOPROTEIN"/>
    <property type="match status" value="1"/>
</dbReference>
<feature type="domain" description="SAP" evidence="3">
    <location>
        <begin position="5"/>
        <end position="39"/>
    </location>
</feature>
<dbReference type="FunFam" id="1.10.720.30:FF:000004">
    <property type="entry name" value="heterogeneous nuclear ribonucleoprotein U isoform X1"/>
    <property type="match status" value="1"/>
</dbReference>
<dbReference type="InterPro" id="IPR052240">
    <property type="entry name" value="SAP_domain_ribonucleoprotein"/>
</dbReference>
<protein>
    <recommendedName>
        <fullName evidence="3">SAP domain-containing protein</fullName>
    </recommendedName>
</protein>
<organism evidence="4 5">
    <name type="scientific">Cirrhinus mrigala</name>
    <name type="common">Mrigala</name>
    <dbReference type="NCBI Taxonomy" id="683832"/>
    <lineage>
        <taxon>Eukaryota</taxon>
        <taxon>Metazoa</taxon>
        <taxon>Chordata</taxon>
        <taxon>Craniata</taxon>
        <taxon>Vertebrata</taxon>
        <taxon>Euteleostomi</taxon>
        <taxon>Actinopterygii</taxon>
        <taxon>Neopterygii</taxon>
        <taxon>Teleostei</taxon>
        <taxon>Ostariophysi</taxon>
        <taxon>Cypriniformes</taxon>
        <taxon>Cyprinidae</taxon>
        <taxon>Labeoninae</taxon>
        <taxon>Labeonini</taxon>
        <taxon>Cirrhinus</taxon>
    </lineage>
</organism>
<evidence type="ECO:0000256" key="2">
    <source>
        <dbReference type="ARBA" id="ARBA00046328"/>
    </source>
</evidence>